<accession>A0AAE0XUW2</accession>
<dbReference type="Proteomes" id="UP001283361">
    <property type="component" value="Unassembled WGS sequence"/>
</dbReference>
<keyword evidence="2" id="KW-1185">Reference proteome</keyword>
<reference evidence="1" key="1">
    <citation type="journal article" date="2023" name="G3 (Bethesda)">
        <title>A reference genome for the long-term kleptoplast-retaining sea slug Elysia crispata morphotype clarki.</title>
        <authorList>
            <person name="Eastman K.E."/>
            <person name="Pendleton A.L."/>
            <person name="Shaikh M.A."/>
            <person name="Suttiyut T."/>
            <person name="Ogas R."/>
            <person name="Tomko P."/>
            <person name="Gavelis G."/>
            <person name="Widhalm J.R."/>
            <person name="Wisecaver J.H."/>
        </authorList>
    </citation>
    <scope>NUCLEOTIDE SEQUENCE</scope>
    <source>
        <strain evidence="1">ECLA1</strain>
    </source>
</reference>
<comment type="caution">
    <text evidence="1">The sequence shown here is derived from an EMBL/GenBank/DDBJ whole genome shotgun (WGS) entry which is preliminary data.</text>
</comment>
<gene>
    <name evidence="1" type="ORF">RRG08_000832</name>
</gene>
<proteinExistence type="predicted"/>
<dbReference type="EMBL" id="JAWDGP010007541">
    <property type="protein sequence ID" value="KAK3714242.1"/>
    <property type="molecule type" value="Genomic_DNA"/>
</dbReference>
<dbReference type="AlphaFoldDB" id="A0AAE0XUW2"/>
<evidence type="ECO:0000313" key="1">
    <source>
        <dbReference type="EMBL" id="KAK3714242.1"/>
    </source>
</evidence>
<organism evidence="1 2">
    <name type="scientific">Elysia crispata</name>
    <name type="common">lettuce slug</name>
    <dbReference type="NCBI Taxonomy" id="231223"/>
    <lineage>
        <taxon>Eukaryota</taxon>
        <taxon>Metazoa</taxon>
        <taxon>Spiralia</taxon>
        <taxon>Lophotrochozoa</taxon>
        <taxon>Mollusca</taxon>
        <taxon>Gastropoda</taxon>
        <taxon>Heterobranchia</taxon>
        <taxon>Euthyneura</taxon>
        <taxon>Panpulmonata</taxon>
        <taxon>Sacoglossa</taxon>
        <taxon>Placobranchoidea</taxon>
        <taxon>Plakobranchidae</taxon>
        <taxon>Elysia</taxon>
    </lineage>
</organism>
<name>A0AAE0XUW2_9GAST</name>
<protein>
    <submittedName>
        <fullName evidence="1">Uncharacterized protein</fullName>
    </submittedName>
</protein>
<sequence length="119" mass="13100">MGRDFKYEELWPPSRVVVVGTGDWCHSDYSAPSKTSALCNSSHYDQSDLNIKCQSTNTSKWRRVKLFRGSAGDSGSACLMVGTGGEFPTKGFPVMTQRNGRVGRGHVCYMLRFGPQLTG</sequence>
<evidence type="ECO:0000313" key="2">
    <source>
        <dbReference type="Proteomes" id="UP001283361"/>
    </source>
</evidence>